<evidence type="ECO:0000313" key="3">
    <source>
        <dbReference type="Proteomes" id="UP000028582"/>
    </source>
</evidence>
<dbReference type="PANTHER" id="PTHR31569">
    <property type="entry name" value="SWIM-TYPE DOMAIN-CONTAINING PROTEIN"/>
    <property type="match status" value="1"/>
</dbReference>
<dbReference type="InterPro" id="IPR052579">
    <property type="entry name" value="Zinc_finger_SWIM"/>
</dbReference>
<feature type="domain" description="ZSWIM1/3 RNaseH-like" evidence="1">
    <location>
        <begin position="57"/>
        <end position="142"/>
    </location>
</feature>
<dbReference type="AlphaFoldDB" id="A0A080ZYZ2"/>
<gene>
    <name evidence="2" type="ORF">F444_11896</name>
</gene>
<protein>
    <recommendedName>
        <fullName evidence="1">ZSWIM1/3 RNaseH-like domain-containing protein</fullName>
    </recommendedName>
</protein>
<dbReference type="Proteomes" id="UP000028582">
    <property type="component" value="Unassembled WGS sequence"/>
</dbReference>
<accession>A0A080ZYZ2</accession>
<evidence type="ECO:0000313" key="2">
    <source>
        <dbReference type="EMBL" id="ETO71853.1"/>
    </source>
</evidence>
<dbReference type="PANTHER" id="PTHR31569:SF4">
    <property type="entry name" value="SWIM-TYPE DOMAIN-CONTAINING PROTEIN"/>
    <property type="match status" value="1"/>
</dbReference>
<comment type="caution">
    <text evidence="2">The sequence shown here is derived from an EMBL/GenBank/DDBJ whole genome shotgun (WGS) entry which is preliminary data.</text>
</comment>
<dbReference type="Pfam" id="PF21056">
    <property type="entry name" value="ZSWIM1-3_RNaseH-like"/>
    <property type="match status" value="1"/>
</dbReference>
<dbReference type="OrthoDB" id="126190at2759"/>
<proteinExistence type="predicted"/>
<organism evidence="2 3">
    <name type="scientific">Phytophthora nicotianae P1976</name>
    <dbReference type="NCBI Taxonomy" id="1317066"/>
    <lineage>
        <taxon>Eukaryota</taxon>
        <taxon>Sar</taxon>
        <taxon>Stramenopiles</taxon>
        <taxon>Oomycota</taxon>
        <taxon>Peronosporomycetes</taxon>
        <taxon>Peronosporales</taxon>
        <taxon>Peronosporaceae</taxon>
        <taxon>Phytophthora</taxon>
    </lineage>
</organism>
<evidence type="ECO:0000259" key="1">
    <source>
        <dbReference type="Pfam" id="PF21056"/>
    </source>
</evidence>
<name>A0A080ZYZ2_PHYNI</name>
<sequence length="144" mass="16063">MLSVGAKRSRIYDYLLEHDQNVIQVDVDNLVRDHSGSLSTQDDNEATAREIAALAAANPENVSTVSETDAGETGVISLATAHMRRMYGWFSEVLLVDCSHKINRYNYRLLTFMGMNEFCEGAVVQQSLIDANGDWHMERAIAHS</sequence>
<dbReference type="InterPro" id="IPR048324">
    <property type="entry name" value="ZSWIM1-3_RNaseH-like"/>
</dbReference>
<dbReference type="EMBL" id="ANJA01002138">
    <property type="protein sequence ID" value="ETO71853.1"/>
    <property type="molecule type" value="Genomic_DNA"/>
</dbReference>
<reference evidence="2 3" key="1">
    <citation type="submission" date="2013-11" db="EMBL/GenBank/DDBJ databases">
        <title>The Genome Sequence of Phytophthora parasitica P1976.</title>
        <authorList>
            <consortium name="The Broad Institute Genomics Platform"/>
            <person name="Russ C."/>
            <person name="Tyler B."/>
            <person name="Panabieres F."/>
            <person name="Shan W."/>
            <person name="Tripathy S."/>
            <person name="Grunwald N."/>
            <person name="Machado M."/>
            <person name="Johnson C.S."/>
            <person name="Walker B."/>
            <person name="Young S."/>
            <person name="Zeng Q."/>
            <person name="Gargeya S."/>
            <person name="Fitzgerald M."/>
            <person name="Haas B."/>
            <person name="Abouelleil A."/>
            <person name="Allen A.W."/>
            <person name="Alvarado L."/>
            <person name="Arachchi H.M."/>
            <person name="Berlin A.M."/>
            <person name="Chapman S.B."/>
            <person name="Gainer-Dewar J."/>
            <person name="Goldberg J."/>
            <person name="Griggs A."/>
            <person name="Gujja S."/>
            <person name="Hansen M."/>
            <person name="Howarth C."/>
            <person name="Imamovic A."/>
            <person name="Ireland A."/>
            <person name="Larimer J."/>
            <person name="McCowan C."/>
            <person name="Murphy C."/>
            <person name="Pearson M."/>
            <person name="Poon T.W."/>
            <person name="Priest M."/>
            <person name="Roberts A."/>
            <person name="Saif S."/>
            <person name="Shea T."/>
            <person name="Sisk P."/>
            <person name="Sykes S."/>
            <person name="Wortman J."/>
            <person name="Nusbaum C."/>
            <person name="Birren B."/>
        </authorList>
    </citation>
    <scope>NUCLEOTIDE SEQUENCE [LARGE SCALE GENOMIC DNA]</scope>
    <source>
        <strain evidence="2 3">P1976</strain>
    </source>
</reference>